<sequence>MVVMKRTNGGNNMHLDRIDRETMQLSAKLGLTAHLPVLCGSDHVTDPHPCSCDFAQAGNGMRKWSMVSFSTQVLIIVEVNLPCITTKMDLRASTRQDEKKKSHSLRKSSRHSSSLSLVIILPRTQLAYALDMEVWKCRELWDCVQRGSIEDRTQ</sequence>
<proteinExistence type="predicted"/>
<gene>
    <name evidence="1" type="ORF">BO86DRAFT_210173</name>
</gene>
<dbReference type="EMBL" id="KZ824776">
    <property type="protein sequence ID" value="RAH84927.1"/>
    <property type="molecule type" value="Genomic_DNA"/>
</dbReference>
<dbReference type="RefSeq" id="XP_025530821.1">
    <property type="nucleotide sequence ID" value="XM_025666831.1"/>
</dbReference>
<name>A0A8T8X9S4_ASPJA</name>
<dbReference type="GeneID" id="37170523"/>
<organism evidence="1 2">
    <name type="scientific">Aspergillus japonicus CBS 114.51</name>
    <dbReference type="NCBI Taxonomy" id="1448312"/>
    <lineage>
        <taxon>Eukaryota</taxon>
        <taxon>Fungi</taxon>
        <taxon>Dikarya</taxon>
        <taxon>Ascomycota</taxon>
        <taxon>Pezizomycotina</taxon>
        <taxon>Eurotiomycetes</taxon>
        <taxon>Eurotiomycetidae</taxon>
        <taxon>Eurotiales</taxon>
        <taxon>Aspergillaceae</taxon>
        <taxon>Aspergillus</taxon>
        <taxon>Aspergillus subgen. Circumdati</taxon>
    </lineage>
</organism>
<dbReference type="AlphaFoldDB" id="A0A8T8X9S4"/>
<dbReference type="Proteomes" id="UP000249497">
    <property type="component" value="Unassembled WGS sequence"/>
</dbReference>
<accession>A0A8T8X9S4</accession>
<reference evidence="1 2" key="1">
    <citation type="submission" date="2018-02" db="EMBL/GenBank/DDBJ databases">
        <title>The genomes of Aspergillus section Nigri reveals drivers in fungal speciation.</title>
        <authorList>
            <consortium name="DOE Joint Genome Institute"/>
            <person name="Vesth T.C."/>
            <person name="Nybo J."/>
            <person name="Theobald S."/>
            <person name="Brandl J."/>
            <person name="Frisvad J.C."/>
            <person name="Nielsen K.F."/>
            <person name="Lyhne E.K."/>
            <person name="Kogle M.E."/>
            <person name="Kuo A."/>
            <person name="Riley R."/>
            <person name="Clum A."/>
            <person name="Nolan M."/>
            <person name="Lipzen A."/>
            <person name="Salamov A."/>
            <person name="Henrissat B."/>
            <person name="Wiebenga A."/>
            <person name="De vries R.P."/>
            <person name="Grigoriev I.V."/>
            <person name="Mortensen U.H."/>
            <person name="Andersen M.R."/>
            <person name="Baker S.E."/>
        </authorList>
    </citation>
    <scope>NUCLEOTIDE SEQUENCE [LARGE SCALE GENOMIC DNA]</scope>
    <source>
        <strain evidence="1 2">CBS 114.51</strain>
    </source>
</reference>
<keyword evidence="2" id="KW-1185">Reference proteome</keyword>
<evidence type="ECO:0000313" key="1">
    <source>
        <dbReference type="EMBL" id="RAH84927.1"/>
    </source>
</evidence>
<protein>
    <submittedName>
        <fullName evidence="1">Uncharacterized protein</fullName>
    </submittedName>
</protein>
<evidence type="ECO:0000313" key="2">
    <source>
        <dbReference type="Proteomes" id="UP000249497"/>
    </source>
</evidence>